<proteinExistence type="predicted"/>
<organism evidence="1 2">
    <name type="scientific">Spiromyces aspiralis</name>
    <dbReference type="NCBI Taxonomy" id="68401"/>
    <lineage>
        <taxon>Eukaryota</taxon>
        <taxon>Fungi</taxon>
        <taxon>Fungi incertae sedis</taxon>
        <taxon>Zoopagomycota</taxon>
        <taxon>Kickxellomycotina</taxon>
        <taxon>Kickxellomycetes</taxon>
        <taxon>Kickxellales</taxon>
        <taxon>Kickxellaceae</taxon>
        <taxon>Spiromyces</taxon>
    </lineage>
</organism>
<comment type="caution">
    <text evidence="1">The sequence shown here is derived from an EMBL/GenBank/DDBJ whole genome shotgun (WGS) entry which is preliminary data.</text>
</comment>
<keyword evidence="2" id="KW-1185">Reference proteome</keyword>
<accession>A0ACC1HSH5</accession>
<sequence length="71" mass="7892">MSQSGLIPKGLLDEEGRQHRKNVVSFSSGAGRYPVRNLVVVEMFVDDVGESAPTLNDFELFNDSQLEPRVI</sequence>
<name>A0ACC1HSH5_9FUNG</name>
<evidence type="ECO:0000313" key="1">
    <source>
        <dbReference type="EMBL" id="KAJ1679520.1"/>
    </source>
</evidence>
<gene>
    <name evidence="1" type="ORF">EV182_001882</name>
</gene>
<dbReference type="Proteomes" id="UP001145114">
    <property type="component" value="Unassembled WGS sequence"/>
</dbReference>
<feature type="non-terminal residue" evidence="1">
    <location>
        <position position="71"/>
    </location>
</feature>
<reference evidence="1" key="1">
    <citation type="submission" date="2022-06" db="EMBL/GenBank/DDBJ databases">
        <title>Phylogenomic reconstructions and comparative analyses of Kickxellomycotina fungi.</title>
        <authorList>
            <person name="Reynolds N.K."/>
            <person name="Stajich J.E."/>
            <person name="Barry K."/>
            <person name="Grigoriev I.V."/>
            <person name="Crous P."/>
            <person name="Smith M.E."/>
        </authorList>
    </citation>
    <scope>NUCLEOTIDE SEQUENCE</scope>
    <source>
        <strain evidence="1">RSA 2271</strain>
    </source>
</reference>
<protein>
    <submittedName>
        <fullName evidence="1">Uncharacterized protein</fullName>
    </submittedName>
</protein>
<evidence type="ECO:0000313" key="2">
    <source>
        <dbReference type="Proteomes" id="UP001145114"/>
    </source>
</evidence>
<dbReference type="EMBL" id="JAMZIH010000332">
    <property type="protein sequence ID" value="KAJ1679520.1"/>
    <property type="molecule type" value="Genomic_DNA"/>
</dbReference>